<keyword evidence="2 4" id="KW-0378">Hydrolase</keyword>
<reference evidence="4 5" key="1">
    <citation type="submission" date="2017-09" db="EMBL/GenBank/DDBJ databases">
        <title>Bacterial strain isolated from the female urinary microbiota.</title>
        <authorList>
            <person name="Thomas-White K."/>
            <person name="Kumar N."/>
            <person name="Forster S."/>
            <person name="Putonti C."/>
            <person name="Lawley T."/>
            <person name="Wolfe A.J."/>
        </authorList>
    </citation>
    <scope>NUCLEOTIDE SEQUENCE [LARGE SCALE GENOMIC DNA]</scope>
    <source>
        <strain evidence="4 5">UMB0204</strain>
    </source>
</reference>
<organism evidence="4 5">
    <name type="scientific">Anaerococcus hydrogenalis</name>
    <dbReference type="NCBI Taxonomy" id="33029"/>
    <lineage>
        <taxon>Bacteria</taxon>
        <taxon>Bacillati</taxon>
        <taxon>Bacillota</taxon>
        <taxon>Tissierellia</taxon>
        <taxon>Tissierellales</taxon>
        <taxon>Peptoniphilaceae</taxon>
        <taxon>Anaerococcus</taxon>
    </lineage>
</organism>
<feature type="binding site" evidence="3">
    <location>
        <position position="129"/>
    </location>
    <ligand>
        <name>a divalent metal cation</name>
        <dbReference type="ChEBI" id="CHEBI:60240"/>
        <label>2</label>
    </ligand>
</feature>
<evidence type="ECO:0000256" key="1">
    <source>
        <dbReference type="ARBA" id="ARBA00022723"/>
    </source>
</evidence>
<dbReference type="Pfam" id="PF01026">
    <property type="entry name" value="TatD_DNase"/>
    <property type="match status" value="1"/>
</dbReference>
<dbReference type="NCBIfam" id="TIGR00010">
    <property type="entry name" value="YchF/TatD family DNA exonuclease"/>
    <property type="match status" value="1"/>
</dbReference>
<dbReference type="GeneID" id="84578727"/>
<dbReference type="GO" id="GO:0016788">
    <property type="term" value="F:hydrolase activity, acting on ester bonds"/>
    <property type="evidence" value="ECO:0007669"/>
    <property type="project" value="InterPro"/>
</dbReference>
<dbReference type="PANTHER" id="PTHR46124:SF2">
    <property type="entry name" value="D-AMINOACYL-TRNA DEACYLASE"/>
    <property type="match status" value="1"/>
</dbReference>
<dbReference type="AlphaFoldDB" id="A0A2N6UJ38"/>
<dbReference type="FunFam" id="3.20.20.140:FF:000005">
    <property type="entry name" value="TatD family hydrolase"/>
    <property type="match status" value="1"/>
</dbReference>
<dbReference type="InterPro" id="IPR018228">
    <property type="entry name" value="DNase_TatD-rel_CS"/>
</dbReference>
<evidence type="ECO:0000256" key="2">
    <source>
        <dbReference type="ARBA" id="ARBA00022801"/>
    </source>
</evidence>
<feature type="binding site" evidence="3">
    <location>
        <position position="152"/>
    </location>
    <ligand>
        <name>a divalent metal cation</name>
        <dbReference type="ChEBI" id="CHEBI:60240"/>
        <label>2</label>
    </ligand>
</feature>
<evidence type="ECO:0000256" key="3">
    <source>
        <dbReference type="PIRSR" id="PIRSR005902-1"/>
    </source>
</evidence>
<dbReference type="RefSeq" id="WP_102198113.1">
    <property type="nucleotide sequence ID" value="NZ_JAHAHW010000023.1"/>
</dbReference>
<dbReference type="GO" id="GO:0004536">
    <property type="term" value="F:DNA nuclease activity"/>
    <property type="evidence" value="ECO:0007669"/>
    <property type="project" value="InterPro"/>
</dbReference>
<proteinExistence type="predicted"/>
<dbReference type="PANTHER" id="PTHR46124">
    <property type="entry name" value="D-AMINOACYL-TRNA DEACYLASE"/>
    <property type="match status" value="1"/>
</dbReference>
<dbReference type="GO" id="GO:0005829">
    <property type="term" value="C:cytosol"/>
    <property type="evidence" value="ECO:0007669"/>
    <property type="project" value="TreeGrafter"/>
</dbReference>
<dbReference type="GO" id="GO:0046872">
    <property type="term" value="F:metal ion binding"/>
    <property type="evidence" value="ECO:0007669"/>
    <property type="project" value="UniProtKB-KW"/>
</dbReference>
<dbReference type="InterPro" id="IPR015991">
    <property type="entry name" value="TatD/YcfH-like"/>
</dbReference>
<dbReference type="EMBL" id="PNHP01000003">
    <property type="protein sequence ID" value="PMC81575.1"/>
    <property type="molecule type" value="Genomic_DNA"/>
</dbReference>
<dbReference type="CDD" id="cd01310">
    <property type="entry name" value="TatD_DNAse"/>
    <property type="match status" value="1"/>
</dbReference>
<dbReference type="Proteomes" id="UP000235658">
    <property type="component" value="Unassembled WGS sequence"/>
</dbReference>
<dbReference type="Gene3D" id="3.20.20.140">
    <property type="entry name" value="Metal-dependent hydrolases"/>
    <property type="match status" value="1"/>
</dbReference>
<dbReference type="InterPro" id="IPR001130">
    <property type="entry name" value="TatD-like"/>
</dbReference>
<comment type="caution">
    <text evidence="4">The sequence shown here is derived from an EMBL/GenBank/DDBJ whole genome shotgun (WGS) entry which is preliminary data.</text>
</comment>
<evidence type="ECO:0000313" key="4">
    <source>
        <dbReference type="EMBL" id="PMC81575.1"/>
    </source>
</evidence>
<dbReference type="InterPro" id="IPR032466">
    <property type="entry name" value="Metal_Hydrolase"/>
</dbReference>
<feature type="binding site" evidence="3">
    <location>
        <position position="9"/>
    </location>
    <ligand>
        <name>a divalent metal cation</name>
        <dbReference type="ChEBI" id="CHEBI:60240"/>
        <label>1</label>
    </ligand>
</feature>
<feature type="binding site" evidence="3">
    <location>
        <position position="202"/>
    </location>
    <ligand>
        <name>a divalent metal cation</name>
        <dbReference type="ChEBI" id="CHEBI:60240"/>
        <label>1</label>
    </ligand>
</feature>
<evidence type="ECO:0000313" key="5">
    <source>
        <dbReference type="Proteomes" id="UP000235658"/>
    </source>
</evidence>
<accession>A0A2N6UJ38</accession>
<feature type="binding site" evidence="3">
    <location>
        <position position="7"/>
    </location>
    <ligand>
        <name>a divalent metal cation</name>
        <dbReference type="ChEBI" id="CHEBI:60240"/>
        <label>1</label>
    </ligand>
</feature>
<dbReference type="PIRSF" id="PIRSF005902">
    <property type="entry name" value="DNase_TatD"/>
    <property type="match status" value="1"/>
</dbReference>
<protein>
    <submittedName>
        <fullName evidence="4">Hydrolase TatD</fullName>
    </submittedName>
</protein>
<gene>
    <name evidence="4" type="ORF">CJ192_05970</name>
</gene>
<feature type="binding site" evidence="3">
    <location>
        <position position="93"/>
    </location>
    <ligand>
        <name>a divalent metal cation</name>
        <dbReference type="ChEBI" id="CHEBI:60240"/>
        <label>1</label>
    </ligand>
</feature>
<sequence>MKLIDSHAHLTSDDFNEDRSFLIKDLSNFAVNCVIIPSSNLENSYKAVELSESFDNLYAQVGFHPENVESFDETSIEKLENLAKNPKVVAIGEIGLDYYWKDDNKAEQKDVFIKQLDLAKKLNLPVVVHSRDSIDDCLEILKAYPELKVQIHCFAYSYMHLMECMKRGYYISIGGVVTFKNAENEKNAAINVDLDKLMLETDSPYLSPEPYRGRRNDPRKIVEVAREIANLRGMKLSKIAKRTSKNAKEFFNIK</sequence>
<name>A0A2N6UJ38_9FIRM</name>
<dbReference type="PROSITE" id="PS01091">
    <property type="entry name" value="TATD_3"/>
    <property type="match status" value="1"/>
</dbReference>
<dbReference type="SUPFAM" id="SSF51556">
    <property type="entry name" value="Metallo-dependent hydrolases"/>
    <property type="match status" value="1"/>
</dbReference>
<keyword evidence="1 3" id="KW-0479">Metal-binding</keyword>